<dbReference type="InterPro" id="IPR029058">
    <property type="entry name" value="AB_hydrolase_fold"/>
</dbReference>
<feature type="domain" description="Peptidase S33 tripeptidyl aminopeptidase-like C-terminal" evidence="2">
    <location>
        <begin position="431"/>
        <end position="530"/>
    </location>
</feature>
<name>A0ABX1S5Q1_9PSEU</name>
<feature type="region of interest" description="Disordered" evidence="1">
    <location>
        <begin position="41"/>
        <end position="73"/>
    </location>
</feature>
<dbReference type="Proteomes" id="UP000820669">
    <property type="component" value="Unassembled WGS sequence"/>
</dbReference>
<accession>A0ABX1S5Q1</accession>
<keyword evidence="4" id="KW-1185">Reference proteome</keyword>
<comment type="caution">
    <text evidence="3">The sequence shown here is derived from an EMBL/GenBank/DDBJ whole genome shotgun (WGS) entry which is preliminary data.</text>
</comment>
<keyword evidence="3" id="KW-0378">Hydrolase</keyword>
<dbReference type="Pfam" id="PF08386">
    <property type="entry name" value="Abhydrolase_4"/>
    <property type="match status" value="1"/>
</dbReference>
<dbReference type="RefSeq" id="WP_169379795.1">
    <property type="nucleotide sequence ID" value="NZ_JAAXLA010000004.1"/>
</dbReference>
<gene>
    <name evidence="3" type="ORF">HF526_03735</name>
</gene>
<dbReference type="SUPFAM" id="SSF53474">
    <property type="entry name" value="alpha/beta-Hydrolases"/>
    <property type="match status" value="1"/>
</dbReference>
<reference evidence="3 4" key="1">
    <citation type="submission" date="2020-04" db="EMBL/GenBank/DDBJ databases">
        <authorList>
            <person name="Klaysubun C."/>
            <person name="Duangmal K."/>
            <person name="Lipun K."/>
        </authorList>
    </citation>
    <scope>NUCLEOTIDE SEQUENCE [LARGE SCALE GENOMIC DNA]</scope>
    <source>
        <strain evidence="3 4">K10HN5</strain>
    </source>
</reference>
<evidence type="ECO:0000313" key="3">
    <source>
        <dbReference type="EMBL" id="NMH96435.1"/>
    </source>
</evidence>
<organism evidence="3 4">
    <name type="scientific">Pseudonocardia acidicola</name>
    <dbReference type="NCBI Taxonomy" id="2724939"/>
    <lineage>
        <taxon>Bacteria</taxon>
        <taxon>Bacillati</taxon>
        <taxon>Actinomycetota</taxon>
        <taxon>Actinomycetes</taxon>
        <taxon>Pseudonocardiales</taxon>
        <taxon>Pseudonocardiaceae</taxon>
        <taxon>Pseudonocardia</taxon>
    </lineage>
</organism>
<dbReference type="PROSITE" id="PS51257">
    <property type="entry name" value="PROKAR_LIPOPROTEIN"/>
    <property type="match status" value="1"/>
</dbReference>
<feature type="compositionally biased region" description="Low complexity" evidence="1">
    <location>
        <begin position="48"/>
        <end position="61"/>
    </location>
</feature>
<proteinExistence type="predicted"/>
<dbReference type="GO" id="GO:0016787">
    <property type="term" value="F:hydrolase activity"/>
    <property type="evidence" value="ECO:0007669"/>
    <property type="project" value="UniProtKB-KW"/>
</dbReference>
<evidence type="ECO:0000313" key="4">
    <source>
        <dbReference type="Proteomes" id="UP000820669"/>
    </source>
</evidence>
<evidence type="ECO:0000256" key="1">
    <source>
        <dbReference type="SAM" id="MobiDB-lite"/>
    </source>
</evidence>
<sequence>MSSAPRRARGAGRFTLLVVWACLTAVLAGCAVGPSQRPPVAVRGENMPSAPSATATSPASPDELPEPDPQRSAIPFSDCTADTLAALGSPTPVAGPLHVECGEVSVTTDPDQPGLGRTRIGVVRVGAAGAPDDRPPLLVLGDSDTDPSARHAVRLATEVSPALLGRYQLIGLDRRGSGVDTLDCAPPTSRAAIVDTDPSGTSDAGLNGLLDSSREVVQDCYLLLSGAISSYRTAATAADIEQVRGLLGVQRLSAIGVGDGAAALIRWAAAHPEAVGRLVLDGPPDPTQDQPELSETRAAAAESTFDAFATVCTAHPDCRLGADPRGAVETLLLQLSTQPLVARDGRRLTAGAAVAALQAGLEEPQSWPDLDAALAQARDGNPDGLLSRLDPILGRDGRFDGALATACNDSRRRLTPADVGRLTARWRTDHPLFGGVYAQRLLACAPWPALPAPAPPGPVAAAPPILVIGTANDPRAPLAGSKRVAQTMTTARFLSWLGSGTGAYPRTPCVTGVVDAMLVDGVVPQPSTLCPP</sequence>
<dbReference type="InterPro" id="IPR013595">
    <property type="entry name" value="Pept_S33_TAP-like_C"/>
</dbReference>
<evidence type="ECO:0000259" key="2">
    <source>
        <dbReference type="Pfam" id="PF08386"/>
    </source>
</evidence>
<dbReference type="Gene3D" id="3.40.50.1820">
    <property type="entry name" value="alpha/beta hydrolase"/>
    <property type="match status" value="1"/>
</dbReference>
<dbReference type="EMBL" id="JAAXLA010000004">
    <property type="protein sequence ID" value="NMH96435.1"/>
    <property type="molecule type" value="Genomic_DNA"/>
</dbReference>
<protein>
    <submittedName>
        <fullName evidence="3">Alpha/beta hydrolase</fullName>
    </submittedName>
</protein>